<dbReference type="Proteomes" id="UP000249005">
    <property type="component" value="Chromosome 1"/>
</dbReference>
<dbReference type="RefSeq" id="WP_111741681.1">
    <property type="nucleotide sequence ID" value="NZ_LR698987.1"/>
</dbReference>
<evidence type="ECO:0000313" key="2">
    <source>
        <dbReference type="Proteomes" id="UP000249005"/>
    </source>
</evidence>
<dbReference type="AlphaFoldDB" id="A0A2X4VBB4"/>
<dbReference type="OrthoDB" id="6458154at2"/>
<sequence length="62" mass="7023">MNDREEFLAYLKQVSEMVEKWPAWKKSGLNAPATVARPVQNLHKVGLRYPCYGYAAQPSGVK</sequence>
<dbReference type="EMBL" id="LS483470">
    <property type="protein sequence ID" value="SQI44072.1"/>
    <property type="molecule type" value="Genomic_DNA"/>
</dbReference>
<name>A0A2X4VBB4_9GAMM</name>
<protein>
    <submittedName>
        <fullName evidence="1">Uncharacterized protein</fullName>
    </submittedName>
</protein>
<evidence type="ECO:0000313" key="1">
    <source>
        <dbReference type="EMBL" id="SQI44072.1"/>
    </source>
</evidence>
<reference evidence="1 2" key="1">
    <citation type="submission" date="2018-06" db="EMBL/GenBank/DDBJ databases">
        <authorList>
            <consortium name="Pathogen Informatics"/>
            <person name="Doyle S."/>
        </authorList>
    </citation>
    <scope>NUCLEOTIDE SEQUENCE [LARGE SCALE GENOMIC DNA]</scope>
    <source>
        <strain evidence="1 2">NCTC12151</strain>
    </source>
</reference>
<dbReference type="KEGG" id="lri:NCTC12151_03407"/>
<accession>A0A2X4VBB4</accession>
<gene>
    <name evidence="1" type="ORF">NCTC12151_03407</name>
</gene>
<proteinExistence type="predicted"/>
<keyword evidence="2" id="KW-1185">Reference proteome</keyword>
<organism evidence="1 2">
    <name type="scientific">Leminorella richardii</name>
    <dbReference type="NCBI Taxonomy" id="158841"/>
    <lineage>
        <taxon>Bacteria</taxon>
        <taxon>Pseudomonadati</taxon>
        <taxon>Pseudomonadota</taxon>
        <taxon>Gammaproteobacteria</taxon>
        <taxon>Enterobacterales</taxon>
        <taxon>Budviciaceae</taxon>
        <taxon>Leminorella</taxon>
    </lineage>
</organism>